<evidence type="ECO:0000256" key="10">
    <source>
        <dbReference type="ARBA" id="ARBA00023212"/>
    </source>
</evidence>
<dbReference type="InterPro" id="IPR027417">
    <property type="entry name" value="P-loop_NTPase"/>
</dbReference>
<dbReference type="PROSITE" id="PS00411">
    <property type="entry name" value="KINESIN_MOTOR_1"/>
    <property type="match status" value="1"/>
</dbReference>
<gene>
    <name evidence="15" type="primary">KIF21B_4</name>
    <name evidence="15" type="ORF">EC973_009637</name>
</gene>
<dbReference type="Gene3D" id="1.20.5.390">
    <property type="entry name" value="L1 transposable element, trimerization domain"/>
    <property type="match status" value="1"/>
</dbReference>
<proteinExistence type="inferred from homology"/>
<feature type="compositionally biased region" description="Basic residues" evidence="13">
    <location>
        <begin position="543"/>
        <end position="575"/>
    </location>
</feature>
<feature type="binding site" evidence="11">
    <location>
        <begin position="84"/>
        <end position="91"/>
    </location>
    <ligand>
        <name>ATP</name>
        <dbReference type="ChEBI" id="CHEBI:30616"/>
    </ligand>
</feature>
<dbReference type="GO" id="GO:0007018">
    <property type="term" value="P:microtubule-based movement"/>
    <property type="evidence" value="ECO:0007669"/>
    <property type="project" value="InterPro"/>
</dbReference>
<keyword evidence="7 11" id="KW-0067">ATP-binding</keyword>
<feature type="coiled-coil region" evidence="12">
    <location>
        <begin position="375"/>
        <end position="428"/>
    </location>
</feature>
<evidence type="ECO:0000256" key="4">
    <source>
        <dbReference type="ARBA" id="ARBA00022701"/>
    </source>
</evidence>
<feature type="region of interest" description="Disordered" evidence="13">
    <location>
        <begin position="721"/>
        <end position="745"/>
    </location>
</feature>
<keyword evidence="2" id="KW-0963">Cytoplasm</keyword>
<dbReference type="Pfam" id="PF25764">
    <property type="entry name" value="KIF21A_4th"/>
    <property type="match status" value="1"/>
</dbReference>
<feature type="compositionally biased region" description="Low complexity" evidence="13">
    <location>
        <begin position="1445"/>
        <end position="1458"/>
    </location>
</feature>
<dbReference type="InterPro" id="IPR001752">
    <property type="entry name" value="Kinesin_motor_dom"/>
</dbReference>
<dbReference type="Pfam" id="PF00225">
    <property type="entry name" value="Kinesin"/>
    <property type="match status" value="1"/>
</dbReference>
<evidence type="ECO:0000259" key="14">
    <source>
        <dbReference type="PROSITE" id="PS50067"/>
    </source>
</evidence>
<dbReference type="Gene3D" id="3.40.850.10">
    <property type="entry name" value="Kinesin motor domain"/>
    <property type="match status" value="1"/>
</dbReference>
<feature type="region of interest" description="Disordered" evidence="13">
    <location>
        <begin position="1356"/>
        <end position="1387"/>
    </location>
</feature>
<dbReference type="PROSITE" id="PS50067">
    <property type="entry name" value="KINESIN_MOTOR_2"/>
    <property type="match status" value="1"/>
</dbReference>
<feature type="region of interest" description="Disordered" evidence="13">
    <location>
        <begin position="528"/>
        <end position="622"/>
    </location>
</feature>
<feature type="region of interest" description="Disordered" evidence="13">
    <location>
        <begin position="1400"/>
        <end position="1458"/>
    </location>
</feature>
<dbReference type="EMBL" id="JABAYA010000098">
    <property type="protein sequence ID" value="KAF7725370.1"/>
    <property type="molecule type" value="Genomic_DNA"/>
</dbReference>
<keyword evidence="6 11" id="KW-0547">Nucleotide-binding</keyword>
<evidence type="ECO:0000256" key="5">
    <source>
        <dbReference type="ARBA" id="ARBA00022737"/>
    </source>
</evidence>
<evidence type="ECO:0000256" key="12">
    <source>
        <dbReference type="SAM" id="Coils"/>
    </source>
</evidence>
<feature type="coiled-coil region" evidence="12">
    <location>
        <begin position="754"/>
        <end position="784"/>
    </location>
</feature>
<evidence type="ECO:0000256" key="3">
    <source>
        <dbReference type="ARBA" id="ARBA00022574"/>
    </source>
</evidence>
<evidence type="ECO:0000313" key="16">
    <source>
        <dbReference type="Proteomes" id="UP000605846"/>
    </source>
</evidence>
<keyword evidence="9 11" id="KW-0505">Motor protein</keyword>
<comment type="subcellular location">
    <subcellularLocation>
        <location evidence="1">Cytoplasm</location>
        <location evidence="1">Cytoskeleton</location>
    </subcellularLocation>
</comment>
<keyword evidence="4" id="KW-0493">Microtubule</keyword>
<feature type="compositionally biased region" description="Low complexity" evidence="13">
    <location>
        <begin position="1356"/>
        <end position="1366"/>
    </location>
</feature>
<keyword evidence="5" id="KW-0677">Repeat</keyword>
<dbReference type="CDD" id="cd01372">
    <property type="entry name" value="KISc_KIF4"/>
    <property type="match status" value="1"/>
</dbReference>
<evidence type="ECO:0000313" key="15">
    <source>
        <dbReference type="EMBL" id="KAF7725370.1"/>
    </source>
</evidence>
<dbReference type="PANTHER" id="PTHR47969">
    <property type="entry name" value="CHROMOSOME-ASSOCIATED KINESIN KIF4A-RELATED"/>
    <property type="match status" value="1"/>
</dbReference>
<accession>A0A8H7BS10</accession>
<feature type="compositionally biased region" description="Basic and acidic residues" evidence="13">
    <location>
        <begin position="912"/>
        <end position="933"/>
    </location>
</feature>
<dbReference type="InterPro" id="IPR027640">
    <property type="entry name" value="Kinesin-like_fam"/>
</dbReference>
<keyword evidence="3" id="KW-0853">WD repeat</keyword>
<dbReference type="PANTHER" id="PTHR47969:SF15">
    <property type="entry name" value="CHROMOSOME-ASSOCIATED KINESIN KIF4A-RELATED"/>
    <property type="match status" value="1"/>
</dbReference>
<keyword evidence="10" id="KW-0206">Cytoskeleton</keyword>
<dbReference type="GO" id="GO:0051231">
    <property type="term" value="P:spindle elongation"/>
    <property type="evidence" value="ECO:0007669"/>
    <property type="project" value="TreeGrafter"/>
</dbReference>
<evidence type="ECO:0000256" key="1">
    <source>
        <dbReference type="ARBA" id="ARBA00004245"/>
    </source>
</evidence>
<comment type="similarity">
    <text evidence="11">Belongs to the TRAFAC class myosin-kinesin ATPase superfamily. Kinesin family.</text>
</comment>
<evidence type="ECO:0000256" key="8">
    <source>
        <dbReference type="ARBA" id="ARBA00023054"/>
    </source>
</evidence>
<evidence type="ECO:0000256" key="6">
    <source>
        <dbReference type="ARBA" id="ARBA00022741"/>
    </source>
</evidence>
<dbReference type="SMART" id="SM00129">
    <property type="entry name" value="KISc"/>
    <property type="match status" value="1"/>
</dbReference>
<reference evidence="15" key="1">
    <citation type="submission" date="2020-01" db="EMBL/GenBank/DDBJ databases">
        <title>Genome Sequencing of Three Apophysomyces-Like Fungal Strains Confirms a Novel Fungal Genus in the Mucoromycota with divergent Burkholderia-like Endosymbiotic Bacteria.</title>
        <authorList>
            <person name="Stajich J.E."/>
            <person name="Macias A.M."/>
            <person name="Carter-House D."/>
            <person name="Lovett B."/>
            <person name="Kasson L.R."/>
            <person name="Berry K."/>
            <person name="Grigoriev I."/>
            <person name="Chang Y."/>
            <person name="Spatafora J."/>
            <person name="Kasson M.T."/>
        </authorList>
    </citation>
    <scope>NUCLEOTIDE SEQUENCE</scope>
    <source>
        <strain evidence="15">NRRL A-21654</strain>
    </source>
</reference>
<evidence type="ECO:0000256" key="13">
    <source>
        <dbReference type="SAM" id="MobiDB-lite"/>
    </source>
</evidence>
<dbReference type="GO" id="GO:0005875">
    <property type="term" value="C:microtubule associated complex"/>
    <property type="evidence" value="ECO:0007669"/>
    <property type="project" value="TreeGrafter"/>
</dbReference>
<dbReference type="Proteomes" id="UP000605846">
    <property type="component" value="Unassembled WGS sequence"/>
</dbReference>
<keyword evidence="16" id="KW-1185">Reference proteome</keyword>
<feature type="region of interest" description="Disordered" evidence="13">
    <location>
        <begin position="912"/>
        <end position="935"/>
    </location>
</feature>
<dbReference type="GO" id="GO:0003777">
    <property type="term" value="F:microtubule motor activity"/>
    <property type="evidence" value="ECO:0007669"/>
    <property type="project" value="InterPro"/>
</dbReference>
<sequence>MSSTAVRVALRVRPLTQKEQLSNCTECISFIPQQPQIIIGKDHSFTYDYVFDTQTPQHFLYQSSVTPLLEKFMEGYNATILAYGQTGSGKTYSMGTALDIDTTNSENQGIVPRFIRDLFRGLERKQHEMKGDFEYQVYVSFLELYNEDLVDLLNMEQISHNRKRTNSGTSVCEIAIREDVQGNIYWTGVREEPCSNPDDLLGFLAKGSLCRTTGSTDMNAVSSRSHAIFSIILKQQLPETDQAQPSSDSRRTLVSKFHFVDLAGSERLKRTNAQGDRAREGIAINSGLLALGNVISALGDESRRSMHVPYRDSKLTRLLQDSLGGNSQTLMLACVSPSDSNFMETLSTLKYANRARNIKNRVAINQEFAGSSVEVNQLRAQVARLKMELNAMRACGPTMIMNDSNEQILSLQQENKRLKTRIQQTTDELCEVATERDALLMEREAGQDWPKLTELLMKEDDGENRANDTTRSFPMIAQYQRTIQELRQELADTKQRLEFSETARQPMMQALAIASNLTPSASHCGLFSTRPPVISSSSQRSTHSQRRRATATGRRRRVNAGSKHSKVFRTTRRSKVPSVSASRRRQLDFDDQRFNGSSSKTQPIGVKNSPVRPKQVSNANDDHDDIESWLKRTMGSINASLSHDIQSEVRFSIQKAKAEIDKGLKVLEDVKQSKDIDVNDQQQESGDEEELLIKMKTEESLMMLSEMMEGLEDDNKVPTEKYPQVPRRNSNTNSEDAEVPEFTKEEDPQFFRLIQQIQDDIHVKEELVSQLERSEAEYDEMRVRFKQKLYSLREEILTAQYERDQAMRRSSYAQSKDTAFAQREKQQLSERCYAYEQEIKRLMSQLSNLRRKYSQTTAAIQSSRNQNETMLRTLRVNVEALKVEKRRMIKRMRSEAERVKEQLTAHEREIQQLRRRQAQDAETKSRLENEKQQQHVLLQKRTKDLALTTDRLKQLVQIVNNVIYEGAPVDEKLLSKYAMLADIPANPRQAHKRKSKKNKNTVDVRAAKKKSLLDRALFQFIQGKQAILEMRQLIYKRDELASQRAEILAERDHLLAGQDLAVEPLDQAVQQFMDERLETIVAEISYLNTRIHALQNDAAHEMMQDDEQVVLQDLSSAARASKHVKFADQMAEDIEDNSTAKEDNGWLDMDALEIRYSLPPNADPDASHDMVARLLKSFTADESERVMEALIDDIVALRMGEYNRQVTMQQLEKTAQDLRRALIIMKKTAINTTIANEKKIRKLRRSSRRLSTTGSMSSKLSSLSDEIADDDSAIDLDIEDKYQRGCTIFDKIYDDGIRGVIKTPTWDDEDKDQNAGNMQAQADADESTTIVSSSYVPAKPIRPQSVAANVMDRAASSGTGAASGTGPVKPSISPIVRRRDSMSSPEQFLQEMLQSGMRVAKDILPPPPSPVMKPASVTGRSQGDRDSSTAGSVRSGCLRRSSVQSDTMSWSTSGSSEHSMVGLYTGNKASGATPSVALATTPVSAVRRRAQSMQQPLQHLPATNSSKRRLSLRELSLGAGIGANGIIQPSPLQQNYVPSAAEQYDSPRTNNSMALIPVFNKDPISTVSVRHNSAYGVSMKVNRPSTAMAFHQSSVASQQRVANPSCDMTRRSSTPSPANVFHRLSSVHTQASQAKKRANSIHRFSSGSVDELRRRWDLEHPRNDAPVA</sequence>
<dbReference type="OrthoDB" id="3176171at2759"/>
<dbReference type="GO" id="GO:0005524">
    <property type="term" value="F:ATP binding"/>
    <property type="evidence" value="ECO:0007669"/>
    <property type="project" value="UniProtKB-UniRule"/>
</dbReference>
<evidence type="ECO:0000256" key="2">
    <source>
        <dbReference type="ARBA" id="ARBA00022490"/>
    </source>
</evidence>
<dbReference type="InterPro" id="IPR036961">
    <property type="entry name" value="Kinesin_motor_dom_sf"/>
</dbReference>
<evidence type="ECO:0000256" key="11">
    <source>
        <dbReference type="PROSITE-ProRule" id="PRU00283"/>
    </source>
</evidence>
<dbReference type="GO" id="GO:0005874">
    <property type="term" value="C:microtubule"/>
    <property type="evidence" value="ECO:0007669"/>
    <property type="project" value="UniProtKB-KW"/>
</dbReference>
<dbReference type="InterPro" id="IPR019821">
    <property type="entry name" value="Kinesin_motor_CS"/>
</dbReference>
<dbReference type="GO" id="GO:0008017">
    <property type="term" value="F:microtubule binding"/>
    <property type="evidence" value="ECO:0007669"/>
    <property type="project" value="InterPro"/>
</dbReference>
<protein>
    <submittedName>
        <fullName evidence="15">Kinesin-like protein kif21b</fullName>
    </submittedName>
</protein>
<feature type="coiled-coil region" evidence="12">
    <location>
        <begin position="476"/>
        <end position="503"/>
    </location>
</feature>
<keyword evidence="8 12" id="KW-0175">Coiled coil</keyword>
<dbReference type="GO" id="GO:0007052">
    <property type="term" value="P:mitotic spindle organization"/>
    <property type="evidence" value="ECO:0007669"/>
    <property type="project" value="TreeGrafter"/>
</dbReference>
<dbReference type="FunFam" id="3.40.850.10:FF:000011">
    <property type="entry name" value="Kinesin family member 21A"/>
    <property type="match status" value="1"/>
</dbReference>
<evidence type="ECO:0000256" key="7">
    <source>
        <dbReference type="ARBA" id="ARBA00022840"/>
    </source>
</evidence>
<name>A0A8H7BS10_9FUNG</name>
<comment type="caution">
    <text evidence="15">The sequence shown here is derived from an EMBL/GenBank/DDBJ whole genome shotgun (WGS) entry which is preliminary data.</text>
</comment>
<feature type="domain" description="Kinesin motor" evidence="14">
    <location>
        <begin position="5"/>
        <end position="358"/>
    </location>
</feature>
<dbReference type="SUPFAM" id="SSF52540">
    <property type="entry name" value="P-loop containing nucleoside triphosphate hydrolases"/>
    <property type="match status" value="1"/>
</dbReference>
<dbReference type="PRINTS" id="PR00380">
    <property type="entry name" value="KINESINHEAVY"/>
</dbReference>
<evidence type="ECO:0000256" key="9">
    <source>
        <dbReference type="ARBA" id="ARBA00023175"/>
    </source>
</evidence>
<organism evidence="15 16">
    <name type="scientific">Apophysomyces ossiformis</name>
    <dbReference type="NCBI Taxonomy" id="679940"/>
    <lineage>
        <taxon>Eukaryota</taxon>
        <taxon>Fungi</taxon>
        <taxon>Fungi incertae sedis</taxon>
        <taxon>Mucoromycota</taxon>
        <taxon>Mucoromycotina</taxon>
        <taxon>Mucoromycetes</taxon>
        <taxon>Mucorales</taxon>
        <taxon>Mucorineae</taxon>
        <taxon>Mucoraceae</taxon>
        <taxon>Apophysomyces</taxon>
    </lineage>
</organism>